<keyword evidence="2" id="KW-1185">Reference proteome</keyword>
<dbReference type="Proteomes" id="UP000823941">
    <property type="component" value="Chromosome 8"/>
</dbReference>
<comment type="caution">
    <text evidence="1">The sequence shown here is derived from an EMBL/GenBank/DDBJ whole genome shotgun (WGS) entry which is preliminary data.</text>
</comment>
<evidence type="ECO:0000313" key="1">
    <source>
        <dbReference type="EMBL" id="KAG7308589.1"/>
    </source>
</evidence>
<protein>
    <submittedName>
        <fullName evidence="1">Uncharacterized protein</fullName>
    </submittedName>
</protein>
<proteinExistence type="predicted"/>
<dbReference type="EMBL" id="JAHIBW010000008">
    <property type="protein sequence ID" value="KAG7308589.1"/>
    <property type="molecule type" value="Genomic_DNA"/>
</dbReference>
<sequence>MIGDEGMSSDRRRRREPREFLPEYSSCYFYNARPRTRTPLSPEPHCLHQPEENITFHSYGGTFKRDGR</sequence>
<reference evidence="1 2" key="1">
    <citation type="submission" date="2021-06" db="EMBL/GenBank/DDBJ databases">
        <title>A haploid diamondback moth (Plutella xylostella L.) genome assembly resolves 31 chromosomes and identifies a diamide resistance mutation.</title>
        <authorList>
            <person name="Ward C.M."/>
            <person name="Perry K.D."/>
            <person name="Baker G."/>
            <person name="Powis K."/>
            <person name="Heckel D.G."/>
            <person name="Baxter S.W."/>
        </authorList>
    </citation>
    <scope>NUCLEOTIDE SEQUENCE [LARGE SCALE GENOMIC DNA]</scope>
    <source>
        <strain evidence="1 2">LV</strain>
        <tissue evidence="1">Single pupa</tissue>
    </source>
</reference>
<accession>A0ABQ7QU60</accession>
<organism evidence="1 2">
    <name type="scientific">Plutella xylostella</name>
    <name type="common">Diamondback moth</name>
    <name type="synonym">Plutella maculipennis</name>
    <dbReference type="NCBI Taxonomy" id="51655"/>
    <lineage>
        <taxon>Eukaryota</taxon>
        <taxon>Metazoa</taxon>
        <taxon>Ecdysozoa</taxon>
        <taxon>Arthropoda</taxon>
        <taxon>Hexapoda</taxon>
        <taxon>Insecta</taxon>
        <taxon>Pterygota</taxon>
        <taxon>Neoptera</taxon>
        <taxon>Endopterygota</taxon>
        <taxon>Lepidoptera</taxon>
        <taxon>Glossata</taxon>
        <taxon>Ditrysia</taxon>
        <taxon>Yponomeutoidea</taxon>
        <taxon>Plutellidae</taxon>
        <taxon>Plutella</taxon>
    </lineage>
</organism>
<name>A0ABQ7QU60_PLUXY</name>
<evidence type="ECO:0000313" key="2">
    <source>
        <dbReference type="Proteomes" id="UP000823941"/>
    </source>
</evidence>
<gene>
    <name evidence="1" type="ORF">JYU34_005807</name>
</gene>